<protein>
    <recommendedName>
        <fullName evidence="1">MADF domain-containing protein</fullName>
    </recommendedName>
</protein>
<dbReference type="PANTHER" id="PTHR12243:SF60">
    <property type="entry name" value="SI:CH211-15D5.12-RELATED"/>
    <property type="match status" value="1"/>
</dbReference>
<dbReference type="VEuPathDB" id="VectorBase:HLOH_061513"/>
<dbReference type="InterPro" id="IPR039353">
    <property type="entry name" value="TF_Adf1"/>
</dbReference>
<evidence type="ECO:0000259" key="1">
    <source>
        <dbReference type="PROSITE" id="PS51029"/>
    </source>
</evidence>
<sequence length="111" mass="13214">MEAPNHSDVSNGVVESLIESIRRHPCVYDMKRLDYRDQLRKNNAWEQIRLDCGLSTVDDCQKLWKRLRDRYTRELKAIEMAKRSGSPYVAKQTWEFANSMEFFKDCGRPRK</sequence>
<dbReference type="OrthoDB" id="6501351at2759"/>
<accession>A0A9J6FKH6</accession>
<dbReference type="InterPro" id="IPR006578">
    <property type="entry name" value="MADF-dom"/>
</dbReference>
<dbReference type="GO" id="GO:0005634">
    <property type="term" value="C:nucleus"/>
    <property type="evidence" value="ECO:0007669"/>
    <property type="project" value="TreeGrafter"/>
</dbReference>
<dbReference type="PANTHER" id="PTHR12243">
    <property type="entry name" value="MADF DOMAIN TRANSCRIPTION FACTOR"/>
    <property type="match status" value="1"/>
</dbReference>
<name>A0A9J6FKH6_HAELO</name>
<comment type="caution">
    <text evidence="2">The sequence shown here is derived from an EMBL/GenBank/DDBJ whole genome shotgun (WGS) entry which is preliminary data.</text>
</comment>
<dbReference type="OMA" id="ANTWEQI"/>
<dbReference type="GO" id="GO:0005667">
    <property type="term" value="C:transcription regulator complex"/>
    <property type="evidence" value="ECO:0007669"/>
    <property type="project" value="TreeGrafter"/>
</dbReference>
<dbReference type="EMBL" id="JABSTR010000001">
    <property type="protein sequence ID" value="KAH9362500.1"/>
    <property type="molecule type" value="Genomic_DNA"/>
</dbReference>
<keyword evidence="3" id="KW-1185">Reference proteome</keyword>
<reference evidence="2 3" key="1">
    <citation type="journal article" date="2020" name="Cell">
        <title>Large-Scale Comparative Analyses of Tick Genomes Elucidate Their Genetic Diversity and Vector Capacities.</title>
        <authorList>
            <consortium name="Tick Genome and Microbiome Consortium (TIGMIC)"/>
            <person name="Jia N."/>
            <person name="Wang J."/>
            <person name="Shi W."/>
            <person name="Du L."/>
            <person name="Sun Y."/>
            <person name="Zhan W."/>
            <person name="Jiang J.F."/>
            <person name="Wang Q."/>
            <person name="Zhang B."/>
            <person name="Ji P."/>
            <person name="Bell-Sakyi L."/>
            <person name="Cui X.M."/>
            <person name="Yuan T.T."/>
            <person name="Jiang B.G."/>
            <person name="Yang W.F."/>
            <person name="Lam T.T."/>
            <person name="Chang Q.C."/>
            <person name="Ding S.J."/>
            <person name="Wang X.J."/>
            <person name="Zhu J.G."/>
            <person name="Ruan X.D."/>
            <person name="Zhao L."/>
            <person name="Wei J.T."/>
            <person name="Ye R.Z."/>
            <person name="Que T.C."/>
            <person name="Du C.H."/>
            <person name="Zhou Y.H."/>
            <person name="Cheng J.X."/>
            <person name="Dai P.F."/>
            <person name="Guo W.B."/>
            <person name="Han X.H."/>
            <person name="Huang E.J."/>
            <person name="Li L.F."/>
            <person name="Wei W."/>
            <person name="Gao Y.C."/>
            <person name="Liu J.Z."/>
            <person name="Shao H.Z."/>
            <person name="Wang X."/>
            <person name="Wang C.C."/>
            <person name="Yang T.C."/>
            <person name="Huo Q.B."/>
            <person name="Li W."/>
            <person name="Chen H.Y."/>
            <person name="Chen S.E."/>
            <person name="Zhou L.G."/>
            <person name="Ni X.B."/>
            <person name="Tian J.H."/>
            <person name="Sheng Y."/>
            <person name="Liu T."/>
            <person name="Pan Y.S."/>
            <person name="Xia L.Y."/>
            <person name="Li J."/>
            <person name="Zhao F."/>
            <person name="Cao W.C."/>
        </authorList>
    </citation>
    <scope>NUCLEOTIDE SEQUENCE [LARGE SCALE GENOMIC DNA]</scope>
    <source>
        <strain evidence="2">HaeL-2018</strain>
    </source>
</reference>
<dbReference type="SMART" id="SM00595">
    <property type="entry name" value="MADF"/>
    <property type="match status" value="1"/>
</dbReference>
<dbReference type="Pfam" id="PF10545">
    <property type="entry name" value="MADF_DNA_bdg"/>
    <property type="match status" value="1"/>
</dbReference>
<gene>
    <name evidence="2" type="ORF">HPB48_015586</name>
</gene>
<evidence type="ECO:0000313" key="2">
    <source>
        <dbReference type="EMBL" id="KAH9362500.1"/>
    </source>
</evidence>
<dbReference type="AlphaFoldDB" id="A0A9J6FKH6"/>
<organism evidence="2 3">
    <name type="scientific">Haemaphysalis longicornis</name>
    <name type="common">Bush tick</name>
    <dbReference type="NCBI Taxonomy" id="44386"/>
    <lineage>
        <taxon>Eukaryota</taxon>
        <taxon>Metazoa</taxon>
        <taxon>Ecdysozoa</taxon>
        <taxon>Arthropoda</taxon>
        <taxon>Chelicerata</taxon>
        <taxon>Arachnida</taxon>
        <taxon>Acari</taxon>
        <taxon>Parasitiformes</taxon>
        <taxon>Ixodida</taxon>
        <taxon>Ixodoidea</taxon>
        <taxon>Ixodidae</taxon>
        <taxon>Haemaphysalinae</taxon>
        <taxon>Haemaphysalis</taxon>
    </lineage>
</organism>
<dbReference type="PROSITE" id="PS51029">
    <property type="entry name" value="MADF"/>
    <property type="match status" value="1"/>
</dbReference>
<dbReference type="Proteomes" id="UP000821853">
    <property type="component" value="Chromosome 1"/>
</dbReference>
<feature type="domain" description="MADF" evidence="1">
    <location>
        <begin position="16"/>
        <end position="108"/>
    </location>
</feature>
<evidence type="ECO:0000313" key="3">
    <source>
        <dbReference type="Proteomes" id="UP000821853"/>
    </source>
</evidence>
<proteinExistence type="predicted"/>
<dbReference type="GO" id="GO:0006357">
    <property type="term" value="P:regulation of transcription by RNA polymerase II"/>
    <property type="evidence" value="ECO:0007669"/>
    <property type="project" value="TreeGrafter"/>
</dbReference>